<sequence>MEAQAKKRHPDISRFYKLHHDQEYICSKPEQSGMHYCGGFRRYVNNSLECTLTIDQKLDPKYIGNDSTCINWNLYYTECWEGESNPFQGTISFDNIGLAWVSIFL</sequence>
<gene>
    <name evidence="1" type="ORF">BDFB_010006</name>
</gene>
<reference evidence="1 2" key="1">
    <citation type="submission" date="2017-03" db="EMBL/GenBank/DDBJ databases">
        <title>Genome of the blue death feigning beetle - Asbolus verrucosus.</title>
        <authorList>
            <person name="Rider S.D."/>
        </authorList>
    </citation>
    <scope>NUCLEOTIDE SEQUENCE [LARGE SCALE GENOMIC DNA]</scope>
    <source>
        <strain evidence="1">Butters</strain>
        <tissue evidence="1">Head and leg muscle</tissue>
    </source>
</reference>
<evidence type="ECO:0000313" key="1">
    <source>
        <dbReference type="EMBL" id="RZB39109.1"/>
    </source>
</evidence>
<dbReference type="Proteomes" id="UP000292052">
    <property type="component" value="Unassembled WGS sequence"/>
</dbReference>
<accession>A0A482V7E1</accession>
<protein>
    <submittedName>
        <fullName evidence="1">Uncharacterized protein</fullName>
    </submittedName>
</protein>
<feature type="non-terminal residue" evidence="1">
    <location>
        <position position="105"/>
    </location>
</feature>
<evidence type="ECO:0000313" key="2">
    <source>
        <dbReference type="Proteomes" id="UP000292052"/>
    </source>
</evidence>
<dbReference type="EMBL" id="QDEB01131134">
    <property type="protein sequence ID" value="RZB39109.1"/>
    <property type="molecule type" value="Genomic_DNA"/>
</dbReference>
<keyword evidence="2" id="KW-1185">Reference proteome</keyword>
<comment type="caution">
    <text evidence="1">The sequence shown here is derived from an EMBL/GenBank/DDBJ whole genome shotgun (WGS) entry which is preliminary data.</text>
</comment>
<dbReference type="OrthoDB" id="416585at2759"/>
<dbReference type="STRING" id="1661398.A0A482V7E1"/>
<name>A0A482V7E1_ASBVE</name>
<dbReference type="AlphaFoldDB" id="A0A482V7E1"/>
<proteinExistence type="predicted"/>
<organism evidence="1 2">
    <name type="scientific">Asbolus verrucosus</name>
    <name type="common">Desert ironclad beetle</name>
    <dbReference type="NCBI Taxonomy" id="1661398"/>
    <lineage>
        <taxon>Eukaryota</taxon>
        <taxon>Metazoa</taxon>
        <taxon>Ecdysozoa</taxon>
        <taxon>Arthropoda</taxon>
        <taxon>Hexapoda</taxon>
        <taxon>Insecta</taxon>
        <taxon>Pterygota</taxon>
        <taxon>Neoptera</taxon>
        <taxon>Endopterygota</taxon>
        <taxon>Coleoptera</taxon>
        <taxon>Polyphaga</taxon>
        <taxon>Cucujiformia</taxon>
        <taxon>Tenebrionidae</taxon>
        <taxon>Pimeliinae</taxon>
        <taxon>Asbolus</taxon>
    </lineage>
</organism>